<dbReference type="GO" id="GO:0004827">
    <property type="term" value="F:proline-tRNA ligase activity"/>
    <property type="evidence" value="ECO:0007669"/>
    <property type="project" value="UniProtKB-UniRule"/>
</dbReference>
<keyword evidence="7" id="KW-0030">Aminoacyl-tRNA synthetase</keyword>
<evidence type="ECO:0000256" key="9">
    <source>
        <dbReference type="NCBIfam" id="TIGR00409"/>
    </source>
</evidence>
<dbReference type="Gene3D" id="3.30.930.10">
    <property type="entry name" value="Bira Bifunctional Protein, Domain 2"/>
    <property type="match status" value="2"/>
</dbReference>
<dbReference type="PROSITE" id="PS50862">
    <property type="entry name" value="AA_TRNA_LIGASE_II"/>
    <property type="match status" value="1"/>
</dbReference>
<dbReference type="InterPro" id="IPR004500">
    <property type="entry name" value="Pro-tRNA-synth_IIa_bac-type"/>
</dbReference>
<dbReference type="PRINTS" id="PR01046">
    <property type="entry name" value="TRNASYNTHPRO"/>
</dbReference>
<dbReference type="PATRIC" id="fig|1618481.3.peg.646"/>
<dbReference type="EMBL" id="LBTJ01000031">
    <property type="protein sequence ID" value="KKQ37564.1"/>
    <property type="molecule type" value="Genomic_DNA"/>
</dbReference>
<dbReference type="InterPro" id="IPR006195">
    <property type="entry name" value="aa-tRNA-synth_II"/>
</dbReference>
<evidence type="ECO:0000256" key="3">
    <source>
        <dbReference type="ARBA" id="ARBA00022598"/>
    </source>
</evidence>
<comment type="catalytic activity">
    <reaction evidence="8">
        <text>tRNA(Pro) + L-proline + ATP = L-prolyl-tRNA(Pro) + AMP + diphosphate</text>
        <dbReference type="Rhea" id="RHEA:14305"/>
        <dbReference type="Rhea" id="RHEA-COMP:9700"/>
        <dbReference type="Rhea" id="RHEA-COMP:9702"/>
        <dbReference type="ChEBI" id="CHEBI:30616"/>
        <dbReference type="ChEBI" id="CHEBI:33019"/>
        <dbReference type="ChEBI" id="CHEBI:60039"/>
        <dbReference type="ChEBI" id="CHEBI:78442"/>
        <dbReference type="ChEBI" id="CHEBI:78532"/>
        <dbReference type="ChEBI" id="CHEBI:456215"/>
        <dbReference type="EC" id="6.1.1.15"/>
    </reaction>
</comment>
<sequence length="579" mass="66335">MLYSKLFGKTVKETQRDMRAASHKLLYQAGFVRESTSGRYFFLPLGNLVRNKIISIVREEMDKAGGQEMISPVLHPLELWKETNRTNTAGFELMKIKDRHDAEFALGGTAEEMFVDVVRKFQLSYRDLPFNIYQFSQKFRDELRARGGLLRVREFLMKDAYSFHTNEEDFKKEYQNMWDTYSRIYKRVGLKTLVVESDNGYIGGEYCHEFVVEAKVGESRFLITKDGKYCAHEDVAVFKKEEKNMDDELKEMDAVDAKRGITMEDGVKLHNLPLWQQIKDVLYVDENGRFVLSIIRGDFDVNETKLKHLTNTVDLRHATSEEIREKINSEPGFISPVGIKDILNKGFKLIIVADSSLRTIRNAYGGANKLNCDMLNMNIDRDYKADIEGDIAMAQAGFKTKSGQKLTESKGIEVGNIFQLGYHYSTKMDGATFTSEDGSLQKYYMGCYGIGIGRTLATIVEVHHDDKGIIWPSQVAPYLVHLIGLDLQNEEIKTKVDALYAKLQEAEIEVLYDDRENTRAGEKFADADLIGIPVRLVISKRTGDNIEWKRRDEAKTELLTETETLQRLNNLITDIRSNI</sequence>
<dbReference type="PANTHER" id="PTHR42753:SF2">
    <property type="entry name" value="PROLINE--TRNA LIGASE"/>
    <property type="match status" value="1"/>
</dbReference>
<evidence type="ECO:0000313" key="12">
    <source>
        <dbReference type="Proteomes" id="UP000034471"/>
    </source>
</evidence>
<dbReference type="Pfam" id="PF04073">
    <property type="entry name" value="tRNA_edit"/>
    <property type="match status" value="1"/>
</dbReference>
<dbReference type="InterPro" id="IPR002316">
    <property type="entry name" value="Pro-tRNA-ligase_IIa"/>
</dbReference>
<evidence type="ECO:0000256" key="2">
    <source>
        <dbReference type="ARBA" id="ARBA00019110"/>
    </source>
</evidence>
<evidence type="ECO:0000313" key="11">
    <source>
        <dbReference type="EMBL" id="KKQ37564.1"/>
    </source>
</evidence>
<dbReference type="GO" id="GO:0002161">
    <property type="term" value="F:aminoacyl-tRNA deacylase activity"/>
    <property type="evidence" value="ECO:0007669"/>
    <property type="project" value="InterPro"/>
</dbReference>
<dbReference type="EC" id="6.1.1.15" evidence="1 9"/>
<dbReference type="STRING" id="1618481.US54_C0031G0005"/>
<reference evidence="11 12" key="1">
    <citation type="journal article" date="2015" name="Nature">
        <title>rRNA introns, odd ribosomes, and small enigmatic genomes across a large radiation of phyla.</title>
        <authorList>
            <person name="Brown C.T."/>
            <person name="Hug L.A."/>
            <person name="Thomas B.C."/>
            <person name="Sharon I."/>
            <person name="Castelle C.J."/>
            <person name="Singh A."/>
            <person name="Wilkins M.J."/>
            <person name="Williams K.H."/>
            <person name="Banfield J.F."/>
        </authorList>
    </citation>
    <scope>NUCLEOTIDE SEQUENCE [LARGE SCALE GENOMIC DNA]</scope>
</reference>
<accession>A0A0G0JLE7</accession>
<feature type="domain" description="Aminoacyl-transfer RNA synthetases class-II family profile" evidence="10">
    <location>
        <begin position="49"/>
        <end position="472"/>
    </location>
</feature>
<name>A0A0G0JLE7_9BACT</name>
<gene>
    <name evidence="11" type="ORF">US54_C0031G0005</name>
</gene>
<dbReference type="InterPro" id="IPR007214">
    <property type="entry name" value="YbaK/aa-tRNA-synth-assoc-dom"/>
</dbReference>
<evidence type="ECO:0000256" key="6">
    <source>
        <dbReference type="ARBA" id="ARBA00022917"/>
    </source>
</evidence>
<evidence type="ECO:0000256" key="8">
    <source>
        <dbReference type="ARBA" id="ARBA00047671"/>
    </source>
</evidence>
<dbReference type="SUPFAM" id="SSF55681">
    <property type="entry name" value="Class II aaRS and biotin synthetases"/>
    <property type="match status" value="1"/>
</dbReference>
<keyword evidence="6" id="KW-0648">Protein biosynthesis</keyword>
<organism evidence="11 12">
    <name type="scientific">Candidatus Roizmanbacteria bacterium GW2011_GWA2_37_7</name>
    <dbReference type="NCBI Taxonomy" id="1618481"/>
    <lineage>
        <taxon>Bacteria</taxon>
        <taxon>Candidatus Roizmaniibacteriota</taxon>
    </lineage>
</organism>
<keyword evidence="5" id="KW-0067">ATP-binding</keyword>
<evidence type="ECO:0000259" key="10">
    <source>
        <dbReference type="PROSITE" id="PS50862"/>
    </source>
</evidence>
<dbReference type="SUPFAM" id="SSF52954">
    <property type="entry name" value="Class II aaRS ABD-related"/>
    <property type="match status" value="1"/>
</dbReference>
<dbReference type="NCBIfam" id="TIGR00409">
    <property type="entry name" value="proS_fam_II"/>
    <property type="match status" value="1"/>
</dbReference>
<evidence type="ECO:0000256" key="4">
    <source>
        <dbReference type="ARBA" id="ARBA00022741"/>
    </source>
</evidence>
<dbReference type="AlphaFoldDB" id="A0A0G0JLE7"/>
<dbReference type="Proteomes" id="UP000034471">
    <property type="component" value="Unassembled WGS sequence"/>
</dbReference>
<proteinExistence type="predicted"/>
<dbReference type="InterPro" id="IPR050062">
    <property type="entry name" value="Pro-tRNA_synthetase"/>
</dbReference>
<dbReference type="Pfam" id="PF03129">
    <property type="entry name" value="HGTP_anticodon"/>
    <property type="match status" value="1"/>
</dbReference>
<dbReference type="GO" id="GO:0005524">
    <property type="term" value="F:ATP binding"/>
    <property type="evidence" value="ECO:0007669"/>
    <property type="project" value="UniProtKB-KW"/>
</dbReference>
<dbReference type="Pfam" id="PF00587">
    <property type="entry name" value="tRNA-synt_2b"/>
    <property type="match status" value="1"/>
</dbReference>
<dbReference type="InterPro" id="IPR004154">
    <property type="entry name" value="Anticodon-bd"/>
</dbReference>
<evidence type="ECO:0000256" key="5">
    <source>
        <dbReference type="ARBA" id="ARBA00022840"/>
    </source>
</evidence>
<comment type="caution">
    <text evidence="11">The sequence shown here is derived from an EMBL/GenBank/DDBJ whole genome shotgun (WGS) entry which is preliminary data.</text>
</comment>
<dbReference type="NCBIfam" id="NF006625">
    <property type="entry name" value="PRK09194.1"/>
    <property type="match status" value="1"/>
</dbReference>
<dbReference type="PANTHER" id="PTHR42753">
    <property type="entry name" value="MITOCHONDRIAL RIBOSOME PROTEIN L39/PROLYL-TRNA LIGASE FAMILY MEMBER"/>
    <property type="match status" value="1"/>
</dbReference>
<dbReference type="InterPro" id="IPR036754">
    <property type="entry name" value="YbaK/aa-tRNA-synt-asso_dom_sf"/>
</dbReference>
<dbReference type="InterPro" id="IPR002314">
    <property type="entry name" value="aa-tRNA-synt_IIb"/>
</dbReference>
<dbReference type="InterPro" id="IPR036621">
    <property type="entry name" value="Anticodon-bd_dom_sf"/>
</dbReference>
<protein>
    <recommendedName>
        <fullName evidence="2 9">Proline--tRNA ligase</fullName>
        <ecNumber evidence="1 9">6.1.1.15</ecNumber>
    </recommendedName>
</protein>
<dbReference type="SUPFAM" id="SSF55826">
    <property type="entry name" value="YbaK/ProRS associated domain"/>
    <property type="match status" value="1"/>
</dbReference>
<dbReference type="InterPro" id="IPR045864">
    <property type="entry name" value="aa-tRNA-synth_II/BPL/LPL"/>
</dbReference>
<dbReference type="GO" id="GO:0005829">
    <property type="term" value="C:cytosol"/>
    <property type="evidence" value="ECO:0007669"/>
    <property type="project" value="TreeGrafter"/>
</dbReference>
<evidence type="ECO:0000256" key="1">
    <source>
        <dbReference type="ARBA" id="ARBA00012831"/>
    </source>
</evidence>
<keyword evidence="3 11" id="KW-0436">Ligase</keyword>
<keyword evidence="4" id="KW-0547">Nucleotide-binding</keyword>
<dbReference type="GO" id="GO:0006433">
    <property type="term" value="P:prolyl-tRNA aminoacylation"/>
    <property type="evidence" value="ECO:0007669"/>
    <property type="project" value="UniProtKB-UniRule"/>
</dbReference>
<evidence type="ECO:0000256" key="7">
    <source>
        <dbReference type="ARBA" id="ARBA00023146"/>
    </source>
</evidence>
<dbReference type="Gene3D" id="3.40.50.800">
    <property type="entry name" value="Anticodon-binding domain"/>
    <property type="match status" value="1"/>
</dbReference>